<accession>A0A6M3L8T2</accession>
<dbReference type="EMBL" id="MT142986">
    <property type="protein sequence ID" value="QJA91407.1"/>
    <property type="molecule type" value="Genomic_DNA"/>
</dbReference>
<name>A0A6M3L8T2_9ZZZZ</name>
<sequence length="75" mass="8537">MEVRWTEQSMRSMQSHELMLSIHSRALACHCECLGMNAENSWAVCANTTPPYNVGHYGEVMQKWGLINEKGEPII</sequence>
<gene>
    <name evidence="1" type="ORF">MM415B03372_0003</name>
</gene>
<organism evidence="1">
    <name type="scientific">viral metagenome</name>
    <dbReference type="NCBI Taxonomy" id="1070528"/>
    <lineage>
        <taxon>unclassified sequences</taxon>
        <taxon>metagenomes</taxon>
        <taxon>organismal metagenomes</taxon>
    </lineage>
</organism>
<proteinExistence type="predicted"/>
<dbReference type="AlphaFoldDB" id="A0A6M3L8T2"/>
<evidence type="ECO:0000313" key="1">
    <source>
        <dbReference type="EMBL" id="QJA91407.1"/>
    </source>
</evidence>
<protein>
    <submittedName>
        <fullName evidence="1">Uncharacterized protein</fullName>
    </submittedName>
</protein>
<reference evidence="1" key="1">
    <citation type="submission" date="2020-03" db="EMBL/GenBank/DDBJ databases">
        <title>The deep terrestrial virosphere.</title>
        <authorList>
            <person name="Holmfeldt K."/>
            <person name="Nilsson E."/>
            <person name="Simone D."/>
            <person name="Lopez-Fernandez M."/>
            <person name="Wu X."/>
            <person name="de Brujin I."/>
            <person name="Lundin D."/>
            <person name="Andersson A."/>
            <person name="Bertilsson S."/>
            <person name="Dopson M."/>
        </authorList>
    </citation>
    <scope>NUCLEOTIDE SEQUENCE</scope>
    <source>
        <strain evidence="1">MM415B03372</strain>
    </source>
</reference>